<evidence type="ECO:0000313" key="2">
    <source>
        <dbReference type="Proteomes" id="UP001165302"/>
    </source>
</evidence>
<sequence>MMQRIDSILFINPENPKEQAIFNFRTWCMLIEGIMVKYANKAPEEASKILENSNLYKCLLEDIRNKDYEGLFFYQHELEYHWAMLLTYGELYWHKGISSIEPEGFDNWESRYIKEHNLAALSFINLELE</sequence>
<dbReference type="Proteomes" id="UP001165302">
    <property type="component" value="Unassembled WGS sequence"/>
</dbReference>
<comment type="caution">
    <text evidence="1">The sequence shown here is derived from an EMBL/GenBank/DDBJ whole genome shotgun (WGS) entry which is preliminary data.</text>
</comment>
<gene>
    <name evidence="1" type="ORF">IPZ78_08650</name>
</gene>
<name>A0ABS7Z4V3_9SPHI</name>
<evidence type="ECO:0000313" key="1">
    <source>
        <dbReference type="EMBL" id="MCA5005220.1"/>
    </source>
</evidence>
<organism evidence="1 2">
    <name type="scientific">Sphingobacterium bovistauri</name>
    <dbReference type="NCBI Taxonomy" id="2781959"/>
    <lineage>
        <taxon>Bacteria</taxon>
        <taxon>Pseudomonadati</taxon>
        <taxon>Bacteroidota</taxon>
        <taxon>Sphingobacteriia</taxon>
        <taxon>Sphingobacteriales</taxon>
        <taxon>Sphingobacteriaceae</taxon>
        <taxon>Sphingobacterium</taxon>
    </lineage>
</organism>
<keyword evidence="2" id="KW-1185">Reference proteome</keyword>
<dbReference type="EMBL" id="JADEYP010000013">
    <property type="protein sequence ID" value="MCA5005220.1"/>
    <property type="molecule type" value="Genomic_DNA"/>
</dbReference>
<reference evidence="1" key="1">
    <citation type="submission" date="2020-10" db="EMBL/GenBank/DDBJ databases">
        <authorList>
            <person name="Lu T."/>
            <person name="Wang Q."/>
            <person name="Han X."/>
        </authorList>
    </citation>
    <scope>NUCLEOTIDE SEQUENCE</scope>
    <source>
        <strain evidence="1">WQ 366</strain>
    </source>
</reference>
<accession>A0ABS7Z4V3</accession>
<proteinExistence type="predicted"/>
<protein>
    <submittedName>
        <fullName evidence="1">Uncharacterized protein</fullName>
    </submittedName>
</protein>
<dbReference type="RefSeq" id="WP_225552741.1">
    <property type="nucleotide sequence ID" value="NZ_JADEYP010000013.1"/>
</dbReference>